<evidence type="ECO:0000313" key="2">
    <source>
        <dbReference type="EMBL" id="EAU47300.1"/>
    </source>
</evidence>
<sequence length="225" mass="23595">MACPAPLSEQEARLLELLGGEVVVEPEGDGFRLLGGGVTATLVAQEPAPDLGEASYVIVTGVDAALNIRAEPGTQSGVRARASLGRVMQSEGCEDRPDRLWCRVRFLDSSGTEGWAAADYLTVATAMRRAAAELFDEIGRLDCQPFGGAADRCEFGVARDAGVTGAMLVYLPDNHRLLLSYDGSDLSVSDGESEVAADVTPSGDGLRVATDLAVLSVPLAPFARR</sequence>
<dbReference type="eggNOG" id="ENOG5033K7V">
    <property type="taxonomic scope" value="Bacteria"/>
</dbReference>
<accession>Q0FT69</accession>
<dbReference type="STRING" id="314265.R2601_20851"/>
<reference evidence="2 3" key="1">
    <citation type="journal article" date="2010" name="J. Bacteriol.">
        <title>Genome sequences of Pelagibaca bermudensis HTCC2601T and Maritimibacter alkaliphilus HTCC2654T, the type strains of two marine Roseobacter genera.</title>
        <authorList>
            <person name="Thrash J.C."/>
            <person name="Cho J.C."/>
            <person name="Ferriera S."/>
            <person name="Johnson J."/>
            <person name="Vergin K.L."/>
            <person name="Giovannoni S.J."/>
        </authorList>
    </citation>
    <scope>NUCLEOTIDE SEQUENCE [LARGE SCALE GENOMIC DNA]</scope>
    <source>
        <strain evidence="3">DSM 26914 / JCM 13377 / KCTC 12554 / HTCC2601</strain>
    </source>
</reference>
<dbReference type="HOGENOM" id="CLU_1228943_0_0_5"/>
<keyword evidence="3" id="KW-1185">Reference proteome</keyword>
<dbReference type="EMBL" id="AATQ01000007">
    <property type="protein sequence ID" value="EAU47300.1"/>
    <property type="molecule type" value="Genomic_DNA"/>
</dbReference>
<feature type="domain" description="SH3b" evidence="1">
    <location>
        <begin position="65"/>
        <end position="122"/>
    </location>
</feature>
<evidence type="ECO:0000259" key="1">
    <source>
        <dbReference type="Pfam" id="PF08239"/>
    </source>
</evidence>
<dbReference type="Proteomes" id="UP000006230">
    <property type="component" value="Unassembled WGS sequence"/>
</dbReference>
<gene>
    <name evidence="2" type="ORF">R2601_20851</name>
</gene>
<comment type="caution">
    <text evidence="2">The sequence shown here is derived from an EMBL/GenBank/DDBJ whole genome shotgun (WGS) entry which is preliminary data.</text>
</comment>
<organism evidence="2 3">
    <name type="scientific">Salipiger bermudensis (strain DSM 26914 / JCM 13377 / KCTC 12554 / HTCC2601)</name>
    <name type="common">Pelagibaca bermudensis</name>
    <dbReference type="NCBI Taxonomy" id="314265"/>
    <lineage>
        <taxon>Bacteria</taxon>
        <taxon>Pseudomonadati</taxon>
        <taxon>Pseudomonadota</taxon>
        <taxon>Alphaproteobacteria</taxon>
        <taxon>Rhodobacterales</taxon>
        <taxon>Roseobacteraceae</taxon>
        <taxon>Salipiger</taxon>
    </lineage>
</organism>
<name>Q0FT69_SALBH</name>
<dbReference type="InterPro" id="IPR003646">
    <property type="entry name" value="SH3-like_bac-type"/>
</dbReference>
<dbReference type="AlphaFoldDB" id="Q0FT69"/>
<dbReference type="Pfam" id="PF08239">
    <property type="entry name" value="SH3_3"/>
    <property type="match status" value="1"/>
</dbReference>
<protein>
    <recommendedName>
        <fullName evidence="1">SH3b domain-containing protein</fullName>
    </recommendedName>
</protein>
<evidence type="ECO:0000313" key="3">
    <source>
        <dbReference type="Proteomes" id="UP000006230"/>
    </source>
</evidence>
<proteinExistence type="predicted"/>
<dbReference type="Gene3D" id="2.30.30.40">
    <property type="entry name" value="SH3 Domains"/>
    <property type="match status" value="1"/>
</dbReference>